<name>A0A977KTT5_9CYAN</name>
<evidence type="ECO:0000313" key="3">
    <source>
        <dbReference type="EMBL" id="UXE59794.1"/>
    </source>
</evidence>
<dbReference type="Proteomes" id="UP001065613">
    <property type="component" value="Chromosome"/>
</dbReference>
<proteinExistence type="predicted"/>
<dbReference type="KEGG" id="wna:KA717_29295"/>
<reference evidence="3" key="1">
    <citation type="submission" date="2021-04" db="EMBL/GenBank/DDBJ databases">
        <title>Genome sequence of Woronichinia naegeliana from Washington state freshwater lake bloom.</title>
        <authorList>
            <person name="Dreher T.W."/>
        </authorList>
    </citation>
    <scope>NUCLEOTIDE SEQUENCE</scope>
    <source>
        <strain evidence="3">WA131</strain>
    </source>
</reference>
<evidence type="ECO:0000256" key="1">
    <source>
        <dbReference type="SAM" id="MobiDB-lite"/>
    </source>
</evidence>
<feature type="transmembrane region" description="Helical" evidence="2">
    <location>
        <begin position="51"/>
        <end position="68"/>
    </location>
</feature>
<accession>A0A977KTT5</accession>
<gene>
    <name evidence="3" type="ORF">KA717_29295</name>
</gene>
<dbReference type="AlphaFoldDB" id="A0A977KTT5"/>
<sequence>MAVVLAILNPMTPLLPRFLKVAYRKEPISSFILIVGAVDIVIGGMGEQWSLLSLGLLTALLAAGLRWWQTQKSEAIAVEHKPRRYLPPSSSLPPLPLLIHEHRHR</sequence>
<keyword evidence="2" id="KW-0472">Membrane</keyword>
<feature type="transmembrane region" description="Helical" evidence="2">
    <location>
        <begin position="27"/>
        <end position="45"/>
    </location>
</feature>
<keyword evidence="2" id="KW-0812">Transmembrane</keyword>
<protein>
    <submittedName>
        <fullName evidence="3">Uncharacterized protein</fullName>
    </submittedName>
</protein>
<keyword evidence="2" id="KW-1133">Transmembrane helix</keyword>
<evidence type="ECO:0000256" key="2">
    <source>
        <dbReference type="SAM" id="Phobius"/>
    </source>
</evidence>
<dbReference type="EMBL" id="CP073041">
    <property type="protein sequence ID" value="UXE59794.1"/>
    <property type="molecule type" value="Genomic_DNA"/>
</dbReference>
<feature type="region of interest" description="Disordered" evidence="1">
    <location>
        <begin position="84"/>
        <end position="105"/>
    </location>
</feature>
<organism evidence="3">
    <name type="scientific">Woronichinia naegeliana WA131</name>
    <dbReference type="NCBI Taxonomy" id="2824559"/>
    <lineage>
        <taxon>Bacteria</taxon>
        <taxon>Bacillati</taxon>
        <taxon>Cyanobacteriota</taxon>
        <taxon>Cyanophyceae</taxon>
        <taxon>Synechococcales</taxon>
        <taxon>Coelosphaeriaceae</taxon>
        <taxon>Woronichinia</taxon>
    </lineage>
</organism>